<evidence type="ECO:0000259" key="6">
    <source>
        <dbReference type="Pfam" id="PF20464"/>
    </source>
</evidence>
<dbReference type="GO" id="GO:0009007">
    <property type="term" value="F:site-specific DNA-methyltransferase (adenine-specific) activity"/>
    <property type="evidence" value="ECO:0007669"/>
    <property type="project" value="UniProtKB-EC"/>
</dbReference>
<dbReference type="EC" id="2.1.1.72" evidence="1"/>
<feature type="domain" description="MmeI-like DNA-methyltransferase" evidence="8">
    <location>
        <begin position="446"/>
        <end position="729"/>
    </location>
</feature>
<evidence type="ECO:0000259" key="8">
    <source>
        <dbReference type="Pfam" id="PF20473"/>
    </source>
</evidence>
<feature type="domain" description="MmeI-like target recognition" evidence="7">
    <location>
        <begin position="905"/>
        <end position="1030"/>
    </location>
</feature>
<dbReference type="SUPFAM" id="SSF53335">
    <property type="entry name" value="S-adenosyl-L-methionine-dependent methyltransferases"/>
    <property type="match status" value="1"/>
</dbReference>
<keyword evidence="2" id="KW-0489">Methyltransferase</keyword>
<evidence type="ECO:0000256" key="2">
    <source>
        <dbReference type="ARBA" id="ARBA00022603"/>
    </source>
</evidence>
<dbReference type="STRING" id="75379.Tint_1859"/>
<evidence type="ECO:0000259" key="7">
    <source>
        <dbReference type="Pfam" id="PF20466"/>
    </source>
</evidence>
<dbReference type="Pfam" id="PF20464">
    <property type="entry name" value="MmeI_N"/>
    <property type="match status" value="1"/>
</dbReference>
<keyword evidence="3" id="KW-0808">Transferase</keyword>
<accession>D5X281</accession>
<dbReference type="InterPro" id="IPR046816">
    <property type="entry name" value="MmeI_Mtase"/>
</dbReference>
<dbReference type="PROSITE" id="PS00092">
    <property type="entry name" value="N6_MTASE"/>
    <property type="match status" value="1"/>
</dbReference>
<dbReference type="eggNOG" id="COG1002">
    <property type="taxonomic scope" value="Bacteria"/>
</dbReference>
<evidence type="ECO:0000256" key="3">
    <source>
        <dbReference type="ARBA" id="ARBA00022679"/>
    </source>
</evidence>
<dbReference type="Gene3D" id="3.40.50.150">
    <property type="entry name" value="Vaccinia Virus protein VP39"/>
    <property type="match status" value="1"/>
</dbReference>
<dbReference type="InterPro" id="IPR046817">
    <property type="entry name" value="MmeI_N"/>
</dbReference>
<dbReference type="HOGENOM" id="CLU_005831_1_0_4"/>
<feature type="region of interest" description="Disordered" evidence="5">
    <location>
        <begin position="815"/>
        <end position="871"/>
    </location>
</feature>
<dbReference type="Pfam" id="PF20466">
    <property type="entry name" value="MmeI_TRD"/>
    <property type="match status" value="1"/>
</dbReference>
<dbReference type="Pfam" id="PF20473">
    <property type="entry name" value="MmeI_Mtase"/>
    <property type="match status" value="1"/>
</dbReference>
<dbReference type="BioCyc" id="TINT75379:TINT_RS09330-MONOMER"/>
<organism evidence="9">
    <name type="scientific">Thiomonas intermedia (strain K12)</name>
    <name type="common">Thiobacillus intermedius</name>
    <dbReference type="NCBI Taxonomy" id="75379"/>
    <lineage>
        <taxon>Bacteria</taxon>
        <taxon>Pseudomonadati</taxon>
        <taxon>Pseudomonadota</taxon>
        <taxon>Betaproteobacteria</taxon>
        <taxon>Burkholderiales</taxon>
        <taxon>Thiomonas</taxon>
    </lineage>
</organism>
<feature type="domain" description="MmeI-like N-terminal" evidence="6">
    <location>
        <begin position="42"/>
        <end position="244"/>
    </location>
</feature>
<dbReference type="GO" id="GO:0003676">
    <property type="term" value="F:nucleic acid binding"/>
    <property type="evidence" value="ECO:0007669"/>
    <property type="project" value="InterPro"/>
</dbReference>
<evidence type="ECO:0000256" key="5">
    <source>
        <dbReference type="SAM" id="MobiDB-lite"/>
    </source>
</evidence>
<reference evidence="9" key="1">
    <citation type="submission" date="2010-04" db="EMBL/GenBank/DDBJ databases">
        <title>Complete sequence of Thiomonas intermedia K12.</title>
        <authorList>
            <consortium name="US DOE Joint Genome Institute"/>
            <person name="Lucas S."/>
            <person name="Copeland A."/>
            <person name="Lapidus A."/>
            <person name="Cheng J.-F."/>
            <person name="Bruce D."/>
            <person name="Goodwin L."/>
            <person name="Pitluck S."/>
            <person name="Davenport K."/>
            <person name="Detter J.C."/>
            <person name="Han C."/>
            <person name="Tapia R."/>
            <person name="Land M."/>
            <person name="Hauser L."/>
            <person name="Kyrpides N."/>
            <person name="Ovchinnikova G."/>
            <person name="Kerfeld C.A."/>
            <person name="Cannon G.C."/>
            <person name="Heinhorst S."/>
            <person name="Woyke T."/>
        </authorList>
    </citation>
    <scope>NUCLEOTIDE SEQUENCE [LARGE SCALE GENOMIC DNA]</scope>
    <source>
        <strain evidence="9">K12</strain>
    </source>
</reference>
<gene>
    <name evidence="9" type="ordered locus">Tint_1859</name>
</gene>
<protein>
    <recommendedName>
        <fullName evidence="1">site-specific DNA-methyltransferase (adenine-specific)</fullName>
        <ecNumber evidence="1">2.1.1.72</ecNumber>
    </recommendedName>
</protein>
<dbReference type="InterPro" id="IPR002052">
    <property type="entry name" value="DNA_methylase_N6_adenine_CS"/>
</dbReference>
<dbReference type="InterPro" id="IPR046820">
    <property type="entry name" value="MmeI_TRD"/>
</dbReference>
<evidence type="ECO:0000256" key="1">
    <source>
        <dbReference type="ARBA" id="ARBA00011900"/>
    </source>
</evidence>
<evidence type="ECO:0000256" key="4">
    <source>
        <dbReference type="ARBA" id="ARBA00047942"/>
    </source>
</evidence>
<dbReference type="PRINTS" id="PR00507">
    <property type="entry name" value="N12N6MTFRASE"/>
</dbReference>
<dbReference type="EMBL" id="CP002021">
    <property type="protein sequence ID" value="ADG31227.1"/>
    <property type="molecule type" value="Genomic_DNA"/>
</dbReference>
<name>D5X281_THIK1</name>
<dbReference type="KEGG" id="tin:Tint_1859"/>
<dbReference type="InterPro" id="IPR050953">
    <property type="entry name" value="N4_N6_ade-DNA_methylase"/>
</dbReference>
<sequence>MPNAGPQGSARSRPTIAPNAAHAMTAHPSTSPSAVPHPDAARAADFIARWSGVAASELSTAQSFVRELCELLGVPVPHPTPELDYMFERPITFRHGDGSSSPGRIDCYRRGAFVLEAKKLRASADTRRFDDALLRARAQAEGYARALEPAELAAGGRPPFLLVVDVGQVIELYAEFTRSGATYTPFPDPRSHRIALADLARAEVRDTLRRIWLDPLGLDPARASARVTREVAAQLAELARSLETSGHAPQLVAAYLTRCLFSMFAEDVGLLPGAGEGGQGGQGAQSGQGDQGGFVTLLKRHRDDPVTLQRMLAALWADMDRGGFSVALAQTVLRFNGKLFKGAADDAYSLPLTRAQVDLLLAAARANWREVEPAIFGALLERALDPAERHALGAHYTPRAYVERLVLPAVMEPLRREWADAQAAALLLAHEAAELDGRPRDAKMDAARAELRRFHHRLCTLRVLDPACGSGNFLYVTLEHLKRLEGEVLNQLAALGETQNKLALEGETVTPQQLLGLEVNARAAALAELVLWIGYLQWHIRTRGDRAVAEPVVHDYGNIACRDAVLAWSAQRPLLDAQGQPRTRWDGRTYTAHPATGEPVPDPAAQVPQWAYDQPRPADWPQADYIVGNPPFIGAAAMRAALGDGYVDALRSVWPDMPESADFVMYWWHAAARKVAAGQAQRFGFITTNSLRQTFNRRVVQSALNADLHLVYAIPDHPWVDSASGAAVRIAMTVAEPGAGEGRLQTVITETPGEHGEMTVQLREQTGLIHADLTVGPNLLSAQALRADLGLSNRGVQLFGAGFIVTPEQAAALRPTPALPTSGEGATTHLPRMGDVGKEMPTPALPTSGEGANTASLAPPPPRGGGWEGEIVRPYRNGRDLTDAPRGVLVIDLFGLDAEQVRSRYPAVYQWLLERVKPERDVKATTKDGAGYARLWWLFGKPRPEMRKQLAGLQRYIATVETAKHRTFQFLDASILPDNMLVAIASDDAFHLGVLSSRVHIVWALAMGGTLEDRPRYNKTRCFETFPFPDADTGLTPALRQRIAERAEAIDAHRKQVLAQHPGTLTLTALYNVLDALRAGRALTPKERTVHQLGLVAVLAELHAELDAAVLAAYGWSDLAAPPRPLSTCGEGRGGETGAADLARAVTLTLLTRLLALNHARAAEEAAGTVRWLRPAFQHPQTNPVRPTQATLGMGVVGAHPIGAANPARSPEPPAQPWPSTLPEQMRAVADLLAASAQPLDLEALTSRFKGRGPWKKSLPRILETLEALGRARREGQGWRG</sequence>
<proteinExistence type="predicted"/>
<dbReference type="PANTHER" id="PTHR33841:SF1">
    <property type="entry name" value="DNA METHYLTRANSFERASE A"/>
    <property type="match status" value="1"/>
</dbReference>
<evidence type="ECO:0000313" key="9">
    <source>
        <dbReference type="EMBL" id="ADG31227.1"/>
    </source>
</evidence>
<dbReference type="GO" id="GO:0032259">
    <property type="term" value="P:methylation"/>
    <property type="evidence" value="ECO:0007669"/>
    <property type="project" value="UniProtKB-KW"/>
</dbReference>
<dbReference type="REBASE" id="26000">
    <property type="entry name" value="TinORF1859P"/>
</dbReference>
<dbReference type="PANTHER" id="PTHR33841">
    <property type="entry name" value="DNA METHYLTRANSFERASE YEEA-RELATED"/>
    <property type="match status" value="1"/>
</dbReference>
<comment type="catalytic activity">
    <reaction evidence="4">
        <text>a 2'-deoxyadenosine in DNA + S-adenosyl-L-methionine = an N(6)-methyl-2'-deoxyadenosine in DNA + S-adenosyl-L-homocysteine + H(+)</text>
        <dbReference type="Rhea" id="RHEA:15197"/>
        <dbReference type="Rhea" id="RHEA-COMP:12418"/>
        <dbReference type="Rhea" id="RHEA-COMP:12419"/>
        <dbReference type="ChEBI" id="CHEBI:15378"/>
        <dbReference type="ChEBI" id="CHEBI:57856"/>
        <dbReference type="ChEBI" id="CHEBI:59789"/>
        <dbReference type="ChEBI" id="CHEBI:90615"/>
        <dbReference type="ChEBI" id="CHEBI:90616"/>
        <dbReference type="EC" id="2.1.1.72"/>
    </reaction>
</comment>
<dbReference type="InterPro" id="IPR029063">
    <property type="entry name" value="SAM-dependent_MTases_sf"/>
</dbReference>